<accession>A0A6I1MP60</accession>
<name>A0A6I1MP60_9CLOT</name>
<dbReference type="Gene3D" id="2.40.10.10">
    <property type="entry name" value="Trypsin-like serine proteases"/>
    <property type="match status" value="1"/>
</dbReference>
<dbReference type="EMBL" id="WHJC01000292">
    <property type="protein sequence ID" value="MPQ44720.1"/>
    <property type="molecule type" value="Genomic_DNA"/>
</dbReference>
<reference evidence="1 2" key="1">
    <citation type="submission" date="2019-10" db="EMBL/GenBank/DDBJ databases">
        <title>The Genome Sequence of Clostridium tarantellae Isolated from Fish Brain.</title>
        <authorList>
            <person name="Bano L."/>
            <person name="Kiel M."/>
            <person name="Sales G."/>
            <person name="Doxey A.C."/>
            <person name="Mansfield M.J."/>
            <person name="Schiavone M."/>
            <person name="Rossetto O."/>
            <person name="Pirazzini M."/>
            <person name="Dobrindt U."/>
            <person name="Montecucco C."/>
        </authorList>
    </citation>
    <scope>NUCLEOTIDE SEQUENCE [LARGE SCALE GENOMIC DNA]</scope>
    <source>
        <strain evidence="1 2">DSM 3997</strain>
    </source>
</reference>
<dbReference type="InterPro" id="IPR009003">
    <property type="entry name" value="Peptidase_S1_PA"/>
</dbReference>
<dbReference type="RefSeq" id="WP_152891424.1">
    <property type="nucleotide sequence ID" value="NZ_WHJC01000292.1"/>
</dbReference>
<gene>
    <name evidence="1" type="ORF">GBZ86_13335</name>
</gene>
<evidence type="ECO:0000313" key="2">
    <source>
        <dbReference type="Proteomes" id="UP000430345"/>
    </source>
</evidence>
<sequence length="317" mass="35320">MDCFLSKKILEMIFFYDDFFLEKKNVVAVGLGSKIIKNMDTKEPCLKVFVEKKVPINKLLKNELLPKEIFGMKIDVIEVGKTPSFLTYPSDKVSSDNKFQTSNRFQTRLRPIEPACSISQYKNMSAGTLGAIVFDNETNEPYILSNNHVLVNQDEPKKQMAILQPGHKYGGSSNLNIIAMGTRYIPIKTTDYNLVDCAVTKILPHVNYLKRIFIIGEISGIADAKENEEVVKVGATSQYTEGKVIATNVSLSVLSSHKVKLSYKNQIAVSRMSEDGDSGSIYLNYKTKAIGLGFCATDTTTFLNPIFSVLASLNVHF</sequence>
<evidence type="ECO:0008006" key="3">
    <source>
        <dbReference type="Google" id="ProtNLM"/>
    </source>
</evidence>
<proteinExistence type="predicted"/>
<dbReference type="Proteomes" id="UP000430345">
    <property type="component" value="Unassembled WGS sequence"/>
</dbReference>
<organism evidence="1 2">
    <name type="scientific">Clostridium tarantellae</name>
    <dbReference type="NCBI Taxonomy" id="39493"/>
    <lineage>
        <taxon>Bacteria</taxon>
        <taxon>Bacillati</taxon>
        <taxon>Bacillota</taxon>
        <taxon>Clostridia</taxon>
        <taxon>Eubacteriales</taxon>
        <taxon>Clostridiaceae</taxon>
        <taxon>Clostridium</taxon>
    </lineage>
</organism>
<protein>
    <recommendedName>
        <fullName evidence="3">Serine protease</fullName>
    </recommendedName>
</protein>
<dbReference type="OrthoDB" id="104542at2"/>
<evidence type="ECO:0000313" key="1">
    <source>
        <dbReference type="EMBL" id="MPQ44720.1"/>
    </source>
</evidence>
<dbReference type="InterPro" id="IPR043504">
    <property type="entry name" value="Peptidase_S1_PA_chymotrypsin"/>
</dbReference>
<dbReference type="AlphaFoldDB" id="A0A6I1MP60"/>
<dbReference type="SUPFAM" id="SSF50494">
    <property type="entry name" value="Trypsin-like serine proteases"/>
    <property type="match status" value="1"/>
</dbReference>
<comment type="caution">
    <text evidence="1">The sequence shown here is derived from an EMBL/GenBank/DDBJ whole genome shotgun (WGS) entry which is preliminary data.</text>
</comment>
<keyword evidence="2" id="KW-1185">Reference proteome</keyword>